<gene>
    <name evidence="1" type="ORF">TSAR_010053</name>
</gene>
<evidence type="ECO:0000313" key="2">
    <source>
        <dbReference type="Proteomes" id="UP000215335"/>
    </source>
</evidence>
<dbReference type="AlphaFoldDB" id="A0A232F8I2"/>
<reference evidence="1 2" key="1">
    <citation type="journal article" date="2017" name="Curr. Biol.">
        <title>The Evolution of Venom by Co-option of Single-Copy Genes.</title>
        <authorList>
            <person name="Martinson E.O."/>
            <person name="Mrinalini"/>
            <person name="Kelkar Y.D."/>
            <person name="Chang C.H."/>
            <person name="Werren J.H."/>
        </authorList>
    </citation>
    <scope>NUCLEOTIDE SEQUENCE [LARGE SCALE GENOMIC DNA]</scope>
    <source>
        <strain evidence="1 2">Alberta</strain>
        <tissue evidence="1">Whole body</tissue>
    </source>
</reference>
<proteinExistence type="predicted"/>
<organism evidence="1 2">
    <name type="scientific">Trichomalopsis sarcophagae</name>
    <dbReference type="NCBI Taxonomy" id="543379"/>
    <lineage>
        <taxon>Eukaryota</taxon>
        <taxon>Metazoa</taxon>
        <taxon>Ecdysozoa</taxon>
        <taxon>Arthropoda</taxon>
        <taxon>Hexapoda</taxon>
        <taxon>Insecta</taxon>
        <taxon>Pterygota</taxon>
        <taxon>Neoptera</taxon>
        <taxon>Endopterygota</taxon>
        <taxon>Hymenoptera</taxon>
        <taxon>Apocrita</taxon>
        <taxon>Proctotrupomorpha</taxon>
        <taxon>Chalcidoidea</taxon>
        <taxon>Pteromalidae</taxon>
        <taxon>Pteromalinae</taxon>
        <taxon>Trichomalopsis</taxon>
    </lineage>
</organism>
<protein>
    <submittedName>
        <fullName evidence="1">Uncharacterized protein</fullName>
    </submittedName>
</protein>
<name>A0A232F8I2_9HYME</name>
<dbReference type="EMBL" id="NNAY01000658">
    <property type="protein sequence ID" value="OXU27144.1"/>
    <property type="molecule type" value="Genomic_DNA"/>
</dbReference>
<keyword evidence="2" id="KW-1185">Reference proteome</keyword>
<evidence type="ECO:0000313" key="1">
    <source>
        <dbReference type="EMBL" id="OXU27144.1"/>
    </source>
</evidence>
<dbReference type="Proteomes" id="UP000215335">
    <property type="component" value="Unassembled WGS sequence"/>
</dbReference>
<comment type="caution">
    <text evidence="1">The sequence shown here is derived from an EMBL/GenBank/DDBJ whole genome shotgun (WGS) entry which is preliminary data.</text>
</comment>
<sequence length="73" mass="8182">MYTLPFVSEDVGYRSVEITSAFAHLPQKVTNSSGRFITLVNKRSIRDILPMYPYLPVSKSTYGLKAVSKGIIK</sequence>
<accession>A0A232F8I2</accession>